<evidence type="ECO:0000256" key="3">
    <source>
        <dbReference type="ARBA" id="ARBA00001954"/>
    </source>
</evidence>
<keyword evidence="5" id="KW-0479">Metal-binding</keyword>
<evidence type="ECO:0000256" key="8">
    <source>
        <dbReference type="ARBA" id="ARBA00023211"/>
    </source>
</evidence>
<name>A0A2D6M1W5_9ARCH</name>
<sequence length="220" mass="24847">MRWIGGEQVPEIKIIPSLIAETQEELDERINHIKDAAKWLQMDIMDKKFVPSSSIEFDFVLPNGVCKFEAHLMLEDPVTWINKHAHKVDTILVHIESCEDPEAIIEMVKGKGKKMGFALRPETLVSTVEEYLDKIEEVLFMTVEPGFYGAKFLPETLDKVKELRAIDSKIDIEVDGGISPETIRLAFDAGANYFISGSYLIKSNNPKEAIKSMLKLLPSP</sequence>
<dbReference type="InterPro" id="IPR013785">
    <property type="entry name" value="Aldolase_TIM"/>
</dbReference>
<dbReference type="GO" id="GO:0046496">
    <property type="term" value="P:nicotinamide nucleotide metabolic process"/>
    <property type="evidence" value="ECO:0007669"/>
    <property type="project" value="UniProtKB-ARBA"/>
</dbReference>
<keyword evidence="8" id="KW-0464">Manganese</keyword>
<dbReference type="NCBIfam" id="NF004076">
    <property type="entry name" value="PRK05581.1-4"/>
    <property type="match status" value="1"/>
</dbReference>
<dbReference type="PANTHER" id="PTHR11749">
    <property type="entry name" value="RIBULOSE-5-PHOSPHATE-3-EPIMERASE"/>
    <property type="match status" value="1"/>
</dbReference>
<dbReference type="GO" id="GO:0006091">
    <property type="term" value="P:generation of precursor metabolites and energy"/>
    <property type="evidence" value="ECO:0007669"/>
    <property type="project" value="UniProtKB-ARBA"/>
</dbReference>
<gene>
    <name evidence="11" type="ORF">CL943_03835</name>
</gene>
<organism evidence="11 12">
    <name type="scientific">Candidatus Iainarchaeum sp</name>
    <dbReference type="NCBI Taxonomy" id="3101447"/>
    <lineage>
        <taxon>Archaea</taxon>
        <taxon>Candidatus Iainarchaeota</taxon>
        <taxon>Candidatus Iainarchaeia</taxon>
        <taxon>Candidatus Iainarchaeales</taxon>
        <taxon>Candidatus Iainarchaeaceae</taxon>
        <taxon>Candidatus Iainarchaeum</taxon>
    </lineage>
</organism>
<comment type="cofactor">
    <cofactor evidence="1">
        <name>Mn(2+)</name>
        <dbReference type="ChEBI" id="CHEBI:29035"/>
    </cofactor>
</comment>
<comment type="cofactor">
    <cofactor evidence="2">
        <name>Zn(2+)</name>
        <dbReference type="ChEBI" id="CHEBI:29105"/>
    </cofactor>
</comment>
<dbReference type="AlphaFoldDB" id="A0A2D6M1W5"/>
<evidence type="ECO:0000313" key="11">
    <source>
        <dbReference type="EMBL" id="MAG22404.1"/>
    </source>
</evidence>
<dbReference type="GO" id="GO:0016857">
    <property type="term" value="F:racemase and epimerase activity, acting on carbohydrates and derivatives"/>
    <property type="evidence" value="ECO:0007669"/>
    <property type="project" value="InterPro"/>
</dbReference>
<reference evidence="12" key="1">
    <citation type="submission" date="2017-09" db="EMBL/GenBank/DDBJ databases">
        <title>The Reconstruction of 2,631 Draft Metagenome-Assembled Genomes from the Global Oceans.</title>
        <authorList>
            <person name="Tully B.J."/>
            <person name="Graham E.D."/>
            <person name="Heidelberg J.F."/>
        </authorList>
    </citation>
    <scope>NUCLEOTIDE SEQUENCE [LARGE SCALE GENOMIC DNA]</scope>
</reference>
<protein>
    <submittedName>
        <fullName evidence="11">Ribulose phosphate epimerase</fullName>
    </submittedName>
</protein>
<keyword evidence="6" id="KW-0862">Zinc</keyword>
<comment type="subunit">
    <text evidence="4">Homodimer.</text>
</comment>
<dbReference type="GO" id="GO:0006163">
    <property type="term" value="P:purine nucleotide metabolic process"/>
    <property type="evidence" value="ECO:0007669"/>
    <property type="project" value="UniProtKB-ARBA"/>
</dbReference>
<evidence type="ECO:0000256" key="6">
    <source>
        <dbReference type="ARBA" id="ARBA00022833"/>
    </source>
</evidence>
<dbReference type="GO" id="GO:1901135">
    <property type="term" value="P:carbohydrate derivative metabolic process"/>
    <property type="evidence" value="ECO:0007669"/>
    <property type="project" value="UniProtKB-ARBA"/>
</dbReference>
<evidence type="ECO:0000313" key="12">
    <source>
        <dbReference type="Proteomes" id="UP000226592"/>
    </source>
</evidence>
<evidence type="ECO:0000256" key="9">
    <source>
        <dbReference type="ARBA" id="ARBA00023235"/>
    </source>
</evidence>
<dbReference type="GO" id="GO:0046872">
    <property type="term" value="F:metal ion binding"/>
    <property type="evidence" value="ECO:0007669"/>
    <property type="project" value="UniProtKB-KW"/>
</dbReference>
<evidence type="ECO:0000256" key="2">
    <source>
        <dbReference type="ARBA" id="ARBA00001947"/>
    </source>
</evidence>
<dbReference type="EMBL" id="NZBU01000012">
    <property type="protein sequence ID" value="MAG22404.1"/>
    <property type="molecule type" value="Genomic_DNA"/>
</dbReference>
<dbReference type="FunFam" id="3.20.20.70:FF:000191">
    <property type="entry name" value="ribulose-phosphate 3-epimerase isoform X2"/>
    <property type="match status" value="1"/>
</dbReference>
<dbReference type="Gene3D" id="3.20.20.70">
    <property type="entry name" value="Aldolase class I"/>
    <property type="match status" value="1"/>
</dbReference>
<dbReference type="GO" id="GO:0005975">
    <property type="term" value="P:carbohydrate metabolic process"/>
    <property type="evidence" value="ECO:0007669"/>
    <property type="project" value="InterPro"/>
</dbReference>
<dbReference type="InterPro" id="IPR011060">
    <property type="entry name" value="RibuloseP-bd_barrel"/>
</dbReference>
<dbReference type="SUPFAM" id="SSF51366">
    <property type="entry name" value="Ribulose-phoshate binding barrel"/>
    <property type="match status" value="1"/>
</dbReference>
<keyword evidence="10" id="KW-0119">Carbohydrate metabolism</keyword>
<dbReference type="Proteomes" id="UP000226592">
    <property type="component" value="Unassembled WGS sequence"/>
</dbReference>
<evidence type="ECO:0000256" key="1">
    <source>
        <dbReference type="ARBA" id="ARBA00001936"/>
    </source>
</evidence>
<comment type="cofactor">
    <cofactor evidence="3">
        <name>Fe(2+)</name>
        <dbReference type="ChEBI" id="CHEBI:29033"/>
    </cofactor>
</comment>
<dbReference type="InterPro" id="IPR000056">
    <property type="entry name" value="Ribul_P_3_epim-like"/>
</dbReference>
<evidence type="ECO:0000256" key="5">
    <source>
        <dbReference type="ARBA" id="ARBA00022723"/>
    </source>
</evidence>
<proteinExistence type="predicted"/>
<comment type="caution">
    <text evidence="11">The sequence shown here is derived from an EMBL/GenBank/DDBJ whole genome shotgun (WGS) entry which is preliminary data.</text>
</comment>
<evidence type="ECO:0000256" key="4">
    <source>
        <dbReference type="ARBA" id="ARBA00011738"/>
    </source>
</evidence>
<keyword evidence="9" id="KW-0413">Isomerase</keyword>
<dbReference type="Pfam" id="PF00834">
    <property type="entry name" value="Ribul_P_3_epim"/>
    <property type="match status" value="1"/>
</dbReference>
<evidence type="ECO:0000256" key="7">
    <source>
        <dbReference type="ARBA" id="ARBA00023004"/>
    </source>
</evidence>
<keyword evidence="7" id="KW-0408">Iron</keyword>
<dbReference type="CDD" id="cd00429">
    <property type="entry name" value="RPE"/>
    <property type="match status" value="1"/>
</dbReference>
<accession>A0A2D6M1W5</accession>
<evidence type="ECO:0000256" key="10">
    <source>
        <dbReference type="ARBA" id="ARBA00023277"/>
    </source>
</evidence>